<dbReference type="AlphaFoldDB" id="B7K4W5"/>
<name>B7K4W5_RIPO1</name>
<organism evidence="1 2">
    <name type="scientific">Rippkaea orientalis (strain PCC 8801 / RF-1)</name>
    <name type="common">Cyanothece sp. (strain PCC 8801)</name>
    <dbReference type="NCBI Taxonomy" id="41431"/>
    <lineage>
        <taxon>Bacteria</taxon>
        <taxon>Bacillati</taxon>
        <taxon>Cyanobacteriota</taxon>
        <taxon>Cyanophyceae</taxon>
        <taxon>Oscillatoriophycideae</taxon>
        <taxon>Chroococcales</taxon>
        <taxon>Aphanothecaceae</taxon>
        <taxon>Rippkaea</taxon>
        <taxon>Rippkaea orientalis</taxon>
    </lineage>
</organism>
<dbReference type="RefSeq" id="WP_012595888.1">
    <property type="nucleotide sequence ID" value="NC_011726.1"/>
</dbReference>
<dbReference type="CDD" id="cd05483">
    <property type="entry name" value="retropepsin_like_bacteria"/>
    <property type="match status" value="1"/>
</dbReference>
<dbReference type="SUPFAM" id="SSF50630">
    <property type="entry name" value="Acid proteases"/>
    <property type="match status" value="1"/>
</dbReference>
<dbReference type="eggNOG" id="COG3577">
    <property type="taxonomic scope" value="Bacteria"/>
</dbReference>
<protein>
    <recommendedName>
        <fullName evidence="3">Peptidase A2 domain-containing protein</fullName>
    </recommendedName>
</protein>
<keyword evidence="2" id="KW-1185">Reference proteome</keyword>
<evidence type="ECO:0008006" key="3">
    <source>
        <dbReference type="Google" id="ProtNLM"/>
    </source>
</evidence>
<dbReference type="OrthoDB" id="513120at2"/>
<dbReference type="EMBL" id="CP001287">
    <property type="protein sequence ID" value="ACK66621.1"/>
    <property type="molecule type" value="Genomic_DNA"/>
</dbReference>
<evidence type="ECO:0000313" key="1">
    <source>
        <dbReference type="EMBL" id="ACK66621.1"/>
    </source>
</evidence>
<dbReference type="KEGG" id="cyp:PCC8801_2617"/>
<gene>
    <name evidence="1" type="ordered locus">PCC8801_2617</name>
</gene>
<reference evidence="2" key="1">
    <citation type="journal article" date="2011" name="MBio">
        <title>Novel metabolic attributes of the genus Cyanothece, comprising a group of unicellular nitrogen-fixing Cyanobacteria.</title>
        <authorList>
            <person name="Bandyopadhyay A."/>
            <person name="Elvitigala T."/>
            <person name="Welsh E."/>
            <person name="Stockel J."/>
            <person name="Liberton M."/>
            <person name="Min H."/>
            <person name="Sherman L.A."/>
            <person name="Pakrasi H.B."/>
        </authorList>
    </citation>
    <scope>NUCLEOTIDE SEQUENCE [LARGE SCALE GENOMIC DNA]</scope>
    <source>
        <strain evidence="2">PCC 8801</strain>
    </source>
</reference>
<dbReference type="HOGENOM" id="CLU_108465_0_0_3"/>
<dbReference type="InterPro" id="IPR021109">
    <property type="entry name" value="Peptidase_aspartic_dom_sf"/>
</dbReference>
<sequence>MVIKRILTGVMVASGITVTGNFLPTQAQQPCFLQGANGQNLDLGHLCGGQSASPTKTGASTASNFFQVPIKRRESGIPVVEVTFNGKHTFEMLFDTGASGITITTDMAKKMGIKSQFGGMAETAGGKVPIGIGRVSSVKAGQVVGQNLSVAITPSLSGLGLLGQEFYGHYDVTIKQNMIEMRPRK</sequence>
<proteinExistence type="predicted"/>
<dbReference type="Gene3D" id="2.40.70.10">
    <property type="entry name" value="Acid Proteases"/>
    <property type="match status" value="1"/>
</dbReference>
<evidence type="ECO:0000313" key="2">
    <source>
        <dbReference type="Proteomes" id="UP000008204"/>
    </source>
</evidence>
<dbReference type="Proteomes" id="UP000008204">
    <property type="component" value="Chromosome"/>
</dbReference>
<dbReference type="Pfam" id="PF13650">
    <property type="entry name" value="Asp_protease_2"/>
    <property type="match status" value="1"/>
</dbReference>
<dbReference type="STRING" id="41431.PCC8801_2617"/>
<dbReference type="InterPro" id="IPR034122">
    <property type="entry name" value="Retropepsin-like_bacterial"/>
</dbReference>
<accession>B7K4W5</accession>